<dbReference type="PROSITE" id="PS51257">
    <property type="entry name" value="PROKAR_LIPOPROTEIN"/>
    <property type="match status" value="1"/>
</dbReference>
<evidence type="ECO:0000313" key="2">
    <source>
        <dbReference type="EMBL" id="XCB34015.1"/>
    </source>
</evidence>
<feature type="region of interest" description="Disordered" evidence="1">
    <location>
        <begin position="199"/>
        <end position="220"/>
    </location>
</feature>
<accession>A0AAU7ZSV7</accession>
<proteinExistence type="predicted"/>
<sequence>MNPFEKNLTQTPDWRGSTVLATVLLLASCLLTPGFGTSQLLLARIPTQTNQAPAGWSLAGSNPTSYRTGVDRATAYEGRPSAYLQSNASALNGFGTLMQSIDAANYAGKRVRLRASVESQDVTSWAGMWMRVDKQKTTVAFDNMQDRAIKGTHPWNTYDVVLDVPEDATSISFGILLMGGGQVWINHVTLEPVSDEIKATAPSQNQKPLSKAPVNLNFSE</sequence>
<protein>
    <recommendedName>
        <fullName evidence="3">Transcriptional regulator</fullName>
    </recommendedName>
</protein>
<evidence type="ECO:0000256" key="1">
    <source>
        <dbReference type="SAM" id="MobiDB-lite"/>
    </source>
</evidence>
<name>A0AAU7ZSV7_9BACT</name>
<dbReference type="KEGG" id="tpsc:RBB77_03735"/>
<reference evidence="2" key="2">
    <citation type="journal article" date="2024" name="Environ. Microbiol.">
        <title>Genome analysis and description of Tunturibacter gen. nov. expands the diversity of Terriglobia in tundra soils.</title>
        <authorList>
            <person name="Messyasz A."/>
            <person name="Mannisto M.K."/>
            <person name="Kerkhof L.J."/>
            <person name="Haggblom M.M."/>
        </authorList>
    </citation>
    <scope>NUCLEOTIDE SEQUENCE</scope>
    <source>
        <strain evidence="2">X5P6</strain>
    </source>
</reference>
<dbReference type="RefSeq" id="WP_353064858.1">
    <property type="nucleotide sequence ID" value="NZ_CP132942.1"/>
</dbReference>
<evidence type="ECO:0008006" key="3">
    <source>
        <dbReference type="Google" id="ProtNLM"/>
    </source>
</evidence>
<reference evidence="2" key="1">
    <citation type="submission" date="2023-08" db="EMBL/GenBank/DDBJ databases">
        <authorList>
            <person name="Messyasz A."/>
            <person name="Mannisto M.K."/>
            <person name="Kerkhof L.J."/>
            <person name="Haggblom M."/>
        </authorList>
    </citation>
    <scope>NUCLEOTIDE SEQUENCE</scope>
    <source>
        <strain evidence="2">X5P6</strain>
    </source>
</reference>
<dbReference type="Gene3D" id="2.60.120.260">
    <property type="entry name" value="Galactose-binding domain-like"/>
    <property type="match status" value="1"/>
</dbReference>
<dbReference type="EMBL" id="CP132942">
    <property type="protein sequence ID" value="XCB34015.1"/>
    <property type="molecule type" value="Genomic_DNA"/>
</dbReference>
<gene>
    <name evidence="2" type="ORF">RBB77_03735</name>
</gene>
<dbReference type="AlphaFoldDB" id="A0AAU7ZSV7"/>
<organism evidence="2">
    <name type="scientific">Tunturiibacter psychrotolerans</name>
    <dbReference type="NCBI Taxonomy" id="3069686"/>
    <lineage>
        <taxon>Bacteria</taxon>
        <taxon>Pseudomonadati</taxon>
        <taxon>Acidobacteriota</taxon>
        <taxon>Terriglobia</taxon>
        <taxon>Terriglobales</taxon>
        <taxon>Acidobacteriaceae</taxon>
        <taxon>Tunturiibacter</taxon>
    </lineage>
</organism>